<accession>A0A226F596</accession>
<dbReference type="InterPro" id="IPR036508">
    <property type="entry name" value="Chitin-bd_dom_sf"/>
</dbReference>
<evidence type="ECO:0000313" key="3">
    <source>
        <dbReference type="EMBL" id="OXA64992.1"/>
    </source>
</evidence>
<dbReference type="PROSITE" id="PS50940">
    <property type="entry name" value="CHIT_BIND_II"/>
    <property type="match status" value="1"/>
</dbReference>
<dbReference type="GO" id="GO:0005576">
    <property type="term" value="C:extracellular region"/>
    <property type="evidence" value="ECO:0007669"/>
    <property type="project" value="InterPro"/>
</dbReference>
<feature type="domain" description="Chitin-binding type-2" evidence="2">
    <location>
        <begin position="39"/>
        <end position="73"/>
    </location>
</feature>
<feature type="signal peptide" evidence="1">
    <location>
        <begin position="1"/>
        <end position="16"/>
    </location>
</feature>
<organism evidence="3 4">
    <name type="scientific">Folsomia candida</name>
    <name type="common">Springtail</name>
    <dbReference type="NCBI Taxonomy" id="158441"/>
    <lineage>
        <taxon>Eukaryota</taxon>
        <taxon>Metazoa</taxon>
        <taxon>Ecdysozoa</taxon>
        <taxon>Arthropoda</taxon>
        <taxon>Hexapoda</taxon>
        <taxon>Collembola</taxon>
        <taxon>Entomobryomorpha</taxon>
        <taxon>Isotomoidea</taxon>
        <taxon>Isotomidae</taxon>
        <taxon>Proisotominae</taxon>
        <taxon>Folsomia</taxon>
    </lineage>
</organism>
<evidence type="ECO:0000313" key="4">
    <source>
        <dbReference type="Proteomes" id="UP000198287"/>
    </source>
</evidence>
<gene>
    <name evidence="3" type="ORF">Fcan01_00141</name>
</gene>
<dbReference type="OrthoDB" id="6020543at2759"/>
<dbReference type="Pfam" id="PF01607">
    <property type="entry name" value="CBM_14"/>
    <property type="match status" value="1"/>
</dbReference>
<dbReference type="SUPFAM" id="SSF57625">
    <property type="entry name" value="Invertebrate chitin-binding proteins"/>
    <property type="match status" value="1"/>
</dbReference>
<dbReference type="EMBL" id="LNIX01000001">
    <property type="protein sequence ID" value="OXA64992.1"/>
    <property type="molecule type" value="Genomic_DNA"/>
</dbReference>
<keyword evidence="4" id="KW-1185">Reference proteome</keyword>
<dbReference type="AlphaFoldDB" id="A0A226F596"/>
<dbReference type="InterPro" id="IPR002557">
    <property type="entry name" value="Chitin-bd_dom"/>
</dbReference>
<protein>
    <submittedName>
        <fullName evidence="3">Putative endochitinase</fullName>
    </submittedName>
</protein>
<sequence length="118" mass="13004">MKNLAVLILAVGAVIAAPFDEDPGKNGVPNRPNYDKVDYYDCSGKENGLYLHPNDCTRFITCIDSRAADFSCPPCDLTNSSGCRGSQYLVYDVDKHTCNWPNQTKCHTSGPKFLIPNN</sequence>
<name>A0A226F596_FOLCA</name>
<dbReference type="Proteomes" id="UP000198287">
    <property type="component" value="Unassembled WGS sequence"/>
</dbReference>
<feature type="chain" id="PRO_5012240290" evidence="1">
    <location>
        <begin position="17"/>
        <end position="118"/>
    </location>
</feature>
<dbReference type="GO" id="GO:0008061">
    <property type="term" value="F:chitin binding"/>
    <property type="evidence" value="ECO:0007669"/>
    <property type="project" value="InterPro"/>
</dbReference>
<keyword evidence="1" id="KW-0732">Signal</keyword>
<comment type="caution">
    <text evidence="3">The sequence shown here is derived from an EMBL/GenBank/DDBJ whole genome shotgun (WGS) entry which is preliminary data.</text>
</comment>
<reference evidence="3 4" key="1">
    <citation type="submission" date="2015-12" db="EMBL/GenBank/DDBJ databases">
        <title>The genome of Folsomia candida.</title>
        <authorList>
            <person name="Faddeeva A."/>
            <person name="Derks M.F."/>
            <person name="Anvar Y."/>
            <person name="Smit S."/>
            <person name="Van Straalen N."/>
            <person name="Roelofs D."/>
        </authorList>
    </citation>
    <scope>NUCLEOTIDE SEQUENCE [LARGE SCALE GENOMIC DNA]</scope>
    <source>
        <strain evidence="3 4">VU population</strain>
        <tissue evidence="3">Whole body</tissue>
    </source>
</reference>
<evidence type="ECO:0000256" key="1">
    <source>
        <dbReference type="SAM" id="SignalP"/>
    </source>
</evidence>
<dbReference type="Gene3D" id="2.170.140.10">
    <property type="entry name" value="Chitin binding domain"/>
    <property type="match status" value="1"/>
</dbReference>
<proteinExistence type="predicted"/>
<evidence type="ECO:0000259" key="2">
    <source>
        <dbReference type="PROSITE" id="PS50940"/>
    </source>
</evidence>